<dbReference type="EMBL" id="JACFXU010000014">
    <property type="protein sequence ID" value="MBA6413135.1"/>
    <property type="molecule type" value="Genomic_DNA"/>
</dbReference>
<proteinExistence type="predicted"/>
<dbReference type="RefSeq" id="WP_182171832.1">
    <property type="nucleotide sequence ID" value="NZ_JACFXU010000014.1"/>
</dbReference>
<dbReference type="Proteomes" id="UP000539350">
    <property type="component" value="Unassembled WGS sequence"/>
</dbReference>
<comment type="caution">
    <text evidence="3">The sequence shown here is derived from an EMBL/GenBank/DDBJ whole genome shotgun (WGS) entry which is preliminary data.</text>
</comment>
<reference evidence="3 4" key="1">
    <citation type="submission" date="2020-07" db="EMBL/GenBank/DDBJ databases">
        <title>Halieaceae bacterium, F7430, whole genome shotgun sequencing project.</title>
        <authorList>
            <person name="Jiang S."/>
            <person name="Liu Z.W."/>
            <person name="Du Z.J."/>
        </authorList>
    </citation>
    <scope>NUCLEOTIDE SEQUENCE [LARGE SCALE GENOMIC DNA]</scope>
    <source>
        <strain evidence="3 4">F7430</strain>
    </source>
</reference>
<gene>
    <name evidence="3" type="ORF">H2508_08440</name>
</gene>
<evidence type="ECO:0000256" key="2">
    <source>
        <dbReference type="SAM" id="Phobius"/>
    </source>
</evidence>
<protein>
    <submittedName>
        <fullName evidence="3">DUF3014 domain-containing protein</fullName>
    </submittedName>
</protein>
<feature type="compositionally biased region" description="Basic and acidic residues" evidence="1">
    <location>
        <begin position="7"/>
        <end position="30"/>
    </location>
</feature>
<dbReference type="AlphaFoldDB" id="A0A7W2YJI1"/>
<dbReference type="Pfam" id="PF11219">
    <property type="entry name" value="DUF3014"/>
    <property type="match status" value="1"/>
</dbReference>
<feature type="region of interest" description="Disordered" evidence="1">
    <location>
        <begin position="93"/>
        <end position="121"/>
    </location>
</feature>
<sequence>MTMSEENNNRSTDEQPEEHMTAMPEERLNREVSSKKGFPIKHAVIVLAIIAVLLYLFYPQQAPEQEVREVPLAEQGLQSEPTVLPAAEDIPRLVSPEPSQSSEQSPSTDEQQPALPAPKDSDPLIREQLAAVGVSAELSGFDKGENLLQRLVALVDGASRGTVLRKILPMDAPQQAFPVMEVDGQLYMDEAGYERFKPYVTALTALNTQAMVSSFHQLRPLYEEAYGQLGLKPDDLDNAVIRILDRIIATPEIEEPIALESKSVMYSYADPELEALAPLQRQLLRTGPDNLRRIKAKASALREALLKPE</sequence>
<feature type="compositionally biased region" description="Low complexity" evidence="1">
    <location>
        <begin position="95"/>
        <end position="113"/>
    </location>
</feature>
<keyword evidence="2" id="KW-0472">Membrane</keyword>
<evidence type="ECO:0000313" key="4">
    <source>
        <dbReference type="Proteomes" id="UP000539350"/>
    </source>
</evidence>
<dbReference type="InterPro" id="IPR021382">
    <property type="entry name" value="DUF3014"/>
</dbReference>
<evidence type="ECO:0000313" key="3">
    <source>
        <dbReference type="EMBL" id="MBA6413135.1"/>
    </source>
</evidence>
<organism evidence="3 4">
    <name type="scientific">Sediminihaliea albiluteola</name>
    <dbReference type="NCBI Taxonomy" id="2758564"/>
    <lineage>
        <taxon>Bacteria</taxon>
        <taxon>Pseudomonadati</taxon>
        <taxon>Pseudomonadota</taxon>
        <taxon>Gammaproteobacteria</taxon>
        <taxon>Cellvibrionales</taxon>
        <taxon>Halieaceae</taxon>
        <taxon>Sediminihaliea</taxon>
    </lineage>
</organism>
<keyword evidence="4" id="KW-1185">Reference proteome</keyword>
<keyword evidence="2" id="KW-0812">Transmembrane</keyword>
<evidence type="ECO:0000256" key="1">
    <source>
        <dbReference type="SAM" id="MobiDB-lite"/>
    </source>
</evidence>
<feature type="transmembrane region" description="Helical" evidence="2">
    <location>
        <begin position="38"/>
        <end position="58"/>
    </location>
</feature>
<accession>A0A7W2YJI1</accession>
<feature type="region of interest" description="Disordered" evidence="1">
    <location>
        <begin position="1"/>
        <end position="30"/>
    </location>
</feature>
<keyword evidence="2" id="KW-1133">Transmembrane helix</keyword>
<name>A0A7W2YJI1_9GAMM</name>